<evidence type="ECO:0000256" key="1">
    <source>
        <dbReference type="SAM" id="MobiDB-lite"/>
    </source>
</evidence>
<evidence type="ECO:0000313" key="4">
    <source>
        <dbReference type="WBParaSite" id="EN70_373"/>
    </source>
</evidence>
<protein>
    <submittedName>
        <fullName evidence="3 4">Uncharacterized protein</fullName>
    </submittedName>
</protein>
<evidence type="ECO:0000313" key="2">
    <source>
        <dbReference type="Proteomes" id="UP000095285"/>
    </source>
</evidence>
<evidence type="ECO:0000313" key="3">
    <source>
        <dbReference type="WBParaSite" id="EN70_3371"/>
    </source>
</evidence>
<accession>A0A1I7VL07</accession>
<proteinExistence type="predicted"/>
<reference evidence="3 4" key="2">
    <citation type="submission" date="2016-11" db="UniProtKB">
        <authorList>
            <consortium name="WormBaseParasite"/>
        </authorList>
    </citation>
    <scope>IDENTIFICATION</scope>
</reference>
<feature type="compositionally biased region" description="Low complexity" evidence="1">
    <location>
        <begin position="1"/>
        <end position="14"/>
    </location>
</feature>
<name>A0A1I7VL07_LOALO</name>
<dbReference type="WBParaSite" id="EN70_373">
    <property type="protein sequence ID" value="EN70_373"/>
    <property type="gene ID" value="EN70_373"/>
</dbReference>
<dbReference type="WBParaSite" id="EN70_3371">
    <property type="protein sequence ID" value="EN70_3371"/>
    <property type="gene ID" value="EN70_3371"/>
</dbReference>
<reference evidence="2" key="1">
    <citation type="submission" date="2012-04" db="EMBL/GenBank/DDBJ databases">
        <title>The Genome Sequence of Loa loa.</title>
        <authorList>
            <consortium name="The Broad Institute Genome Sequencing Platform"/>
            <consortium name="Broad Institute Genome Sequencing Center for Infectious Disease"/>
            <person name="Nutman T.B."/>
            <person name="Fink D.L."/>
            <person name="Russ C."/>
            <person name="Young S."/>
            <person name="Zeng Q."/>
            <person name="Gargeya S."/>
            <person name="Alvarado L."/>
            <person name="Berlin A."/>
            <person name="Chapman S.B."/>
            <person name="Chen Z."/>
            <person name="Freedman E."/>
            <person name="Gellesch M."/>
            <person name="Goldberg J."/>
            <person name="Griggs A."/>
            <person name="Gujja S."/>
            <person name="Heilman E.R."/>
            <person name="Heiman D."/>
            <person name="Howarth C."/>
            <person name="Mehta T."/>
            <person name="Neiman D."/>
            <person name="Pearson M."/>
            <person name="Roberts A."/>
            <person name="Saif S."/>
            <person name="Shea T."/>
            <person name="Shenoy N."/>
            <person name="Sisk P."/>
            <person name="Stolte C."/>
            <person name="Sykes S."/>
            <person name="White J."/>
            <person name="Yandava C."/>
            <person name="Haas B."/>
            <person name="Henn M.R."/>
            <person name="Nusbaum C."/>
            <person name="Birren B."/>
        </authorList>
    </citation>
    <scope>NUCLEOTIDE SEQUENCE [LARGE SCALE GENOMIC DNA]</scope>
</reference>
<organism evidence="2 4">
    <name type="scientific">Loa loa</name>
    <name type="common">Eye worm</name>
    <name type="synonym">Filaria loa</name>
    <dbReference type="NCBI Taxonomy" id="7209"/>
    <lineage>
        <taxon>Eukaryota</taxon>
        <taxon>Metazoa</taxon>
        <taxon>Ecdysozoa</taxon>
        <taxon>Nematoda</taxon>
        <taxon>Chromadorea</taxon>
        <taxon>Rhabditida</taxon>
        <taxon>Spirurina</taxon>
        <taxon>Spiruromorpha</taxon>
        <taxon>Filarioidea</taxon>
        <taxon>Onchocercidae</taxon>
        <taxon>Loa</taxon>
    </lineage>
</organism>
<keyword evidence="2" id="KW-1185">Reference proteome</keyword>
<dbReference type="Proteomes" id="UP000095285">
    <property type="component" value="Unassembled WGS sequence"/>
</dbReference>
<sequence>MTSELTSGLTSELSQDPPYSRKKKVLSAKSFSKGVFQQVSEKDDDGRHLVLPLKRQKEPSVFVMVEENRPQNLVRPTRFEQAT</sequence>
<feature type="region of interest" description="Disordered" evidence="1">
    <location>
        <begin position="1"/>
        <end position="22"/>
    </location>
</feature>
<dbReference type="AlphaFoldDB" id="A0A1I7VL07"/>